<evidence type="ECO:0000259" key="1">
    <source>
        <dbReference type="Pfam" id="PF05598"/>
    </source>
</evidence>
<dbReference type="InterPro" id="IPR008490">
    <property type="entry name" value="Transposase_InsH_N"/>
</dbReference>
<evidence type="ECO:0000313" key="2">
    <source>
        <dbReference type="EMBL" id="VAX07124.1"/>
    </source>
</evidence>
<dbReference type="Pfam" id="PF05598">
    <property type="entry name" value="DUF772"/>
    <property type="match status" value="1"/>
</dbReference>
<dbReference type="EMBL" id="UOFX01000021">
    <property type="protein sequence ID" value="VAX07124.1"/>
    <property type="molecule type" value="Genomic_DNA"/>
</dbReference>
<protein>
    <recommendedName>
        <fullName evidence="1">Transposase InsH N-terminal domain-containing protein</fullName>
    </recommendedName>
</protein>
<reference evidence="2" key="1">
    <citation type="submission" date="2018-06" db="EMBL/GenBank/DDBJ databases">
        <authorList>
            <person name="Zhirakovskaya E."/>
        </authorList>
    </citation>
    <scope>NUCLEOTIDE SEQUENCE</scope>
</reference>
<sequence length="105" mass="12299">MARFINTNYDQTKMIPVSFDRQILPGSFEFTLSQIIDHHIDLSPFEARFINSDNGRPGYNPSILLKIVILAYSKGIITSRKIERNKPRHPLFELFITHCNHEYYS</sequence>
<gene>
    <name evidence="2" type="ORF">MNBD_GAMMA26-1413</name>
</gene>
<accession>A0A3B1B516</accession>
<dbReference type="AlphaFoldDB" id="A0A3B1B516"/>
<feature type="domain" description="Transposase InsH N-terminal" evidence="1">
    <location>
        <begin position="20"/>
        <end position="96"/>
    </location>
</feature>
<name>A0A3B1B516_9ZZZZ</name>
<organism evidence="2">
    <name type="scientific">hydrothermal vent metagenome</name>
    <dbReference type="NCBI Taxonomy" id="652676"/>
    <lineage>
        <taxon>unclassified sequences</taxon>
        <taxon>metagenomes</taxon>
        <taxon>ecological metagenomes</taxon>
    </lineage>
</organism>
<proteinExistence type="predicted"/>